<name>A0A2U1ATX4_9BACT</name>
<sequence length="404" mass="47532">MNWDWKKDTCNSREKTKYCCTIKYGQGIVDSLLEEKPWRRSIPQEGKLALASLAQLDVYEFSHWASDVKIDAKTDGIDISVWIENIWLTAQKESWKWESESSYGAKELIFLVCKGWKCTPALLKKVREKRITLADIPRGARKILAKKVELNENEFDYWAQELSVTEEADGFRVRIGVPNIWICADLFQGGTWYWDKPIWGTAGLFGRLPSVLFTWRQKVIYCNTFKELLETLTEKRGKVWGMVLFAHGSRDGRIWENTNVDDSRNWQFDIMRKLDSYRYKLARINMMQCYSGYQGTFVIPLKHLAYVNRLSGDKNSDTWKKEKIENYFRKKYKEFDDSADVEITVVKEISTDGQEVFRLGGRVTINWAGAWFRYGEKITLYRYVNTALLDIDWSGLWEKWNVFE</sequence>
<evidence type="ECO:0000313" key="1">
    <source>
        <dbReference type="EMBL" id="PVY39842.1"/>
    </source>
</evidence>
<comment type="caution">
    <text evidence="1">The sequence shown here is derived from an EMBL/GenBank/DDBJ whole genome shotgun (WGS) entry which is preliminary data.</text>
</comment>
<reference evidence="1 2" key="1">
    <citation type="submission" date="2018-04" db="EMBL/GenBank/DDBJ databases">
        <title>Genomic Encyclopedia of Type Strains, Phase IV (KMG-IV): sequencing the most valuable type-strain genomes for metagenomic binning, comparative biology and taxonomic classification.</title>
        <authorList>
            <person name="Goeker M."/>
        </authorList>
    </citation>
    <scope>NUCLEOTIDE SEQUENCE [LARGE SCALE GENOMIC DNA]</scope>
    <source>
        <strain evidence="1 2">DSM 14823</strain>
    </source>
</reference>
<keyword evidence="2" id="KW-1185">Reference proteome</keyword>
<dbReference type="GeneID" id="78295896"/>
<dbReference type="Proteomes" id="UP000245959">
    <property type="component" value="Unassembled WGS sequence"/>
</dbReference>
<evidence type="ECO:0000313" key="2">
    <source>
        <dbReference type="Proteomes" id="UP000245959"/>
    </source>
</evidence>
<dbReference type="RefSeq" id="WP_116884603.1">
    <property type="nucleotide sequence ID" value="NZ_CABMMC010000004.1"/>
</dbReference>
<organism evidence="1 2">
    <name type="scientific">Victivallis vadensis</name>
    <dbReference type="NCBI Taxonomy" id="172901"/>
    <lineage>
        <taxon>Bacteria</taxon>
        <taxon>Pseudomonadati</taxon>
        <taxon>Lentisphaerota</taxon>
        <taxon>Lentisphaeria</taxon>
        <taxon>Victivallales</taxon>
        <taxon>Victivallaceae</taxon>
        <taxon>Victivallis</taxon>
    </lineage>
</organism>
<dbReference type="AlphaFoldDB" id="A0A2U1ATX4"/>
<gene>
    <name evidence="1" type="ORF">C8D82_11983</name>
</gene>
<proteinExistence type="predicted"/>
<dbReference type="EMBL" id="QEKH01000019">
    <property type="protein sequence ID" value="PVY39842.1"/>
    <property type="molecule type" value="Genomic_DNA"/>
</dbReference>
<protein>
    <submittedName>
        <fullName evidence="1">Uncharacterized protein</fullName>
    </submittedName>
</protein>
<accession>A0A2U1ATX4</accession>